<keyword evidence="3" id="KW-1185">Reference proteome</keyword>
<feature type="transmembrane region" description="Helical" evidence="1">
    <location>
        <begin position="93"/>
        <end position="119"/>
    </location>
</feature>
<sequence>MMPVCATTLESNFLEVHVPDDLLRVRKPAILIIVISIIGAGAIIWALGWETEKSGRALQYLVIIAGISGATTAVAAGGLRLNSTMTNASATSLFWIILLSLPLGSIAGAGALLVTVTILSFRAEGVTQSGSAILGGIYGLLLGGYWATAAESSALRRALLTPAGTSPEVPTAPKRTNWKGIVTAELRPKSGDRVSAELIVQFEAEVAESRKRLGLRKKRDALEPPTTPASSKAIATARGDLIVEGGEESDYAEFVVTVSGGEGYETFPRRQLARAPISGTSERYPFTLVAERDPEREKAEEVSPTKVSTTVRNDITQTNIGAVLIDIAMAGRTIQVLEVSP</sequence>
<evidence type="ECO:0000313" key="3">
    <source>
        <dbReference type="Proteomes" id="UP001500051"/>
    </source>
</evidence>
<proteinExistence type="predicted"/>
<keyword evidence="1" id="KW-0472">Membrane</keyword>
<organism evidence="2 3">
    <name type="scientific">Microlunatus aurantiacus</name>
    <dbReference type="NCBI Taxonomy" id="446786"/>
    <lineage>
        <taxon>Bacteria</taxon>
        <taxon>Bacillati</taxon>
        <taxon>Actinomycetota</taxon>
        <taxon>Actinomycetes</taxon>
        <taxon>Propionibacteriales</taxon>
        <taxon>Propionibacteriaceae</taxon>
        <taxon>Microlunatus</taxon>
    </lineage>
</organism>
<keyword evidence="1" id="KW-1133">Transmembrane helix</keyword>
<protein>
    <submittedName>
        <fullName evidence="2">Uncharacterized protein</fullName>
    </submittedName>
</protein>
<feature type="transmembrane region" description="Helical" evidence="1">
    <location>
        <begin position="29"/>
        <end position="48"/>
    </location>
</feature>
<evidence type="ECO:0000313" key="2">
    <source>
        <dbReference type="EMBL" id="GAA3698411.1"/>
    </source>
</evidence>
<evidence type="ECO:0000256" key="1">
    <source>
        <dbReference type="SAM" id="Phobius"/>
    </source>
</evidence>
<feature type="transmembrane region" description="Helical" evidence="1">
    <location>
        <begin position="60"/>
        <end position="81"/>
    </location>
</feature>
<reference evidence="3" key="1">
    <citation type="journal article" date="2019" name="Int. J. Syst. Evol. Microbiol.">
        <title>The Global Catalogue of Microorganisms (GCM) 10K type strain sequencing project: providing services to taxonomists for standard genome sequencing and annotation.</title>
        <authorList>
            <consortium name="The Broad Institute Genomics Platform"/>
            <consortium name="The Broad Institute Genome Sequencing Center for Infectious Disease"/>
            <person name="Wu L."/>
            <person name="Ma J."/>
        </authorList>
    </citation>
    <scope>NUCLEOTIDE SEQUENCE [LARGE SCALE GENOMIC DNA]</scope>
    <source>
        <strain evidence="3">JCM 16548</strain>
    </source>
</reference>
<accession>A0ABP7CYM5</accession>
<keyword evidence="1" id="KW-0812">Transmembrane</keyword>
<dbReference type="Proteomes" id="UP001500051">
    <property type="component" value="Unassembled WGS sequence"/>
</dbReference>
<comment type="caution">
    <text evidence="2">The sequence shown here is derived from an EMBL/GenBank/DDBJ whole genome shotgun (WGS) entry which is preliminary data.</text>
</comment>
<gene>
    <name evidence="2" type="ORF">GCM10022204_13430</name>
</gene>
<name>A0ABP7CYM5_9ACTN</name>
<dbReference type="EMBL" id="BAAAYX010000003">
    <property type="protein sequence ID" value="GAA3698411.1"/>
    <property type="molecule type" value="Genomic_DNA"/>
</dbReference>
<feature type="transmembrane region" description="Helical" evidence="1">
    <location>
        <begin position="131"/>
        <end position="148"/>
    </location>
</feature>